<name>A0A6A6H5X3_VIRVR</name>
<accession>A0A6A6H5X3</accession>
<keyword evidence="2" id="KW-1185">Reference proteome</keyword>
<dbReference type="Proteomes" id="UP000800092">
    <property type="component" value="Unassembled WGS sequence"/>
</dbReference>
<evidence type="ECO:0000313" key="2">
    <source>
        <dbReference type="Proteomes" id="UP000800092"/>
    </source>
</evidence>
<proteinExistence type="predicted"/>
<dbReference type="EMBL" id="ML991807">
    <property type="protein sequence ID" value="KAF2233337.1"/>
    <property type="molecule type" value="Genomic_DNA"/>
</dbReference>
<protein>
    <recommendedName>
        <fullName evidence="3">SGNH hydrolase</fullName>
    </recommendedName>
</protein>
<reference evidence="1" key="1">
    <citation type="journal article" date="2020" name="Stud. Mycol.">
        <title>101 Dothideomycetes genomes: a test case for predicting lifestyles and emergence of pathogens.</title>
        <authorList>
            <person name="Haridas S."/>
            <person name="Albert R."/>
            <person name="Binder M."/>
            <person name="Bloem J."/>
            <person name="Labutti K."/>
            <person name="Salamov A."/>
            <person name="Andreopoulos B."/>
            <person name="Baker S."/>
            <person name="Barry K."/>
            <person name="Bills G."/>
            <person name="Bluhm B."/>
            <person name="Cannon C."/>
            <person name="Castanera R."/>
            <person name="Culley D."/>
            <person name="Daum C."/>
            <person name="Ezra D."/>
            <person name="Gonzalez J."/>
            <person name="Henrissat B."/>
            <person name="Kuo A."/>
            <person name="Liang C."/>
            <person name="Lipzen A."/>
            <person name="Lutzoni F."/>
            <person name="Magnuson J."/>
            <person name="Mondo S."/>
            <person name="Nolan M."/>
            <person name="Ohm R."/>
            <person name="Pangilinan J."/>
            <person name="Park H.-J."/>
            <person name="Ramirez L."/>
            <person name="Alfaro M."/>
            <person name="Sun H."/>
            <person name="Tritt A."/>
            <person name="Yoshinaga Y."/>
            <person name="Zwiers L.-H."/>
            <person name="Turgeon B."/>
            <person name="Goodwin S."/>
            <person name="Spatafora J."/>
            <person name="Crous P."/>
            <person name="Grigoriev I."/>
        </authorList>
    </citation>
    <scope>NUCLEOTIDE SEQUENCE</scope>
    <source>
        <strain evidence="1">Tuck. ex Michener</strain>
    </source>
</reference>
<gene>
    <name evidence="1" type="ORF">EV356DRAFT_559954</name>
</gene>
<evidence type="ECO:0000313" key="1">
    <source>
        <dbReference type="EMBL" id="KAF2233337.1"/>
    </source>
</evidence>
<sequence>MANDTPPCTNGKIDPFRFYLEWKGHPISDVSTFHSTTLSLRPNKPIIYLAGDSSLDNKAWVRSNGPGGKPLPVSIPNIYDSVLERPHLRPDVAFWLNHFFGERATTLNLAVEESLLRERLGGLLDHDKFIRDHIRAEDFLVVSVGGNDIAYKPTLKTKLHLLRLAWLTSGRSLRQGKAGVLRYFTRLFKDEVEKYISRIVEKQKPRVILVCMIYFPLEASASNQRGWADLPLKLLGYEGSPTQLQTAIIRLYQLATARIDIPGTKVVPCALYDVMNGRRAEDYIARVEPSIEGGRKMALHLRGLLNPFIPTEQSS</sequence>
<evidence type="ECO:0008006" key="3">
    <source>
        <dbReference type="Google" id="ProtNLM"/>
    </source>
</evidence>
<organism evidence="1 2">
    <name type="scientific">Viridothelium virens</name>
    <name type="common">Speckled blister lichen</name>
    <name type="synonym">Trypethelium virens</name>
    <dbReference type="NCBI Taxonomy" id="1048519"/>
    <lineage>
        <taxon>Eukaryota</taxon>
        <taxon>Fungi</taxon>
        <taxon>Dikarya</taxon>
        <taxon>Ascomycota</taxon>
        <taxon>Pezizomycotina</taxon>
        <taxon>Dothideomycetes</taxon>
        <taxon>Dothideomycetes incertae sedis</taxon>
        <taxon>Trypetheliales</taxon>
        <taxon>Trypetheliaceae</taxon>
        <taxon>Viridothelium</taxon>
    </lineage>
</organism>
<dbReference type="OrthoDB" id="2150942at2759"/>
<dbReference type="AlphaFoldDB" id="A0A6A6H5X3"/>